<comment type="caution">
    <text evidence="2">The sequence shown here is derived from an EMBL/GenBank/DDBJ whole genome shotgun (WGS) entry which is preliminary data.</text>
</comment>
<proteinExistence type="predicted"/>
<dbReference type="InterPro" id="IPR045503">
    <property type="entry name" value="DUF6488"/>
</dbReference>
<sequence>MRRWLQVSSVVLMVLVAPVTQAHEGHEHAPVTMKKAVEIALATARDASINSQPGLGLAQLDQSWRNLPTSAAHIYENGRGYYLVSVANSSQAKTLYVRILLDGRVEAANFSGDFVSSVATSSAGK</sequence>
<keyword evidence="3" id="KW-1185">Reference proteome</keyword>
<name>A0ABU1USG9_9GAMM</name>
<evidence type="ECO:0008006" key="4">
    <source>
        <dbReference type="Google" id="ProtNLM"/>
    </source>
</evidence>
<dbReference type="EMBL" id="JAVDVX010000001">
    <property type="protein sequence ID" value="MDR7088129.1"/>
    <property type="molecule type" value="Genomic_DNA"/>
</dbReference>
<reference evidence="2 3" key="1">
    <citation type="submission" date="2023-07" db="EMBL/GenBank/DDBJ databases">
        <title>Sorghum-associated microbial communities from plants grown in Nebraska, USA.</title>
        <authorList>
            <person name="Schachtman D."/>
        </authorList>
    </citation>
    <scope>NUCLEOTIDE SEQUENCE [LARGE SCALE GENOMIC DNA]</scope>
    <source>
        <strain evidence="2 3">BE190</strain>
    </source>
</reference>
<feature type="signal peptide" evidence="1">
    <location>
        <begin position="1"/>
        <end position="22"/>
    </location>
</feature>
<dbReference type="Pfam" id="PF20098">
    <property type="entry name" value="DUF6488"/>
    <property type="match status" value="1"/>
</dbReference>
<protein>
    <recommendedName>
        <fullName evidence="4">PepSY domain-containing protein</fullName>
    </recommendedName>
</protein>
<evidence type="ECO:0000256" key="1">
    <source>
        <dbReference type="SAM" id="SignalP"/>
    </source>
</evidence>
<accession>A0ABU1USG9</accession>
<feature type="chain" id="PRO_5046787301" description="PepSY domain-containing protein" evidence="1">
    <location>
        <begin position="23"/>
        <end position="125"/>
    </location>
</feature>
<dbReference type="RefSeq" id="WP_310067371.1">
    <property type="nucleotide sequence ID" value="NZ_JAVDVX010000001.1"/>
</dbReference>
<organism evidence="2 3">
    <name type="scientific">Cellvibrio fibrivorans</name>
    <dbReference type="NCBI Taxonomy" id="126350"/>
    <lineage>
        <taxon>Bacteria</taxon>
        <taxon>Pseudomonadati</taxon>
        <taxon>Pseudomonadota</taxon>
        <taxon>Gammaproteobacteria</taxon>
        <taxon>Cellvibrionales</taxon>
        <taxon>Cellvibrionaceae</taxon>
        <taxon>Cellvibrio</taxon>
    </lineage>
</organism>
<dbReference type="Proteomes" id="UP001253595">
    <property type="component" value="Unassembled WGS sequence"/>
</dbReference>
<evidence type="ECO:0000313" key="3">
    <source>
        <dbReference type="Proteomes" id="UP001253595"/>
    </source>
</evidence>
<gene>
    <name evidence="2" type="ORF">J2X05_000132</name>
</gene>
<evidence type="ECO:0000313" key="2">
    <source>
        <dbReference type="EMBL" id="MDR7088129.1"/>
    </source>
</evidence>
<keyword evidence="1" id="KW-0732">Signal</keyword>